<reference evidence="1 2" key="1">
    <citation type="submission" date="2017-05" db="EMBL/GenBank/DDBJ databases">
        <authorList>
            <person name="Varghese N."/>
            <person name="Submissions S."/>
        </authorList>
    </citation>
    <scope>NUCLEOTIDE SEQUENCE [LARGE SCALE GENOMIC DNA]</scope>
    <source>
        <strain evidence="1 2">DSM 21985</strain>
    </source>
</reference>
<dbReference type="RefSeq" id="WP_142453759.1">
    <property type="nucleotide sequence ID" value="NZ_FXTP01000004.1"/>
</dbReference>
<dbReference type="SUPFAM" id="SSF48371">
    <property type="entry name" value="ARM repeat"/>
    <property type="match status" value="1"/>
</dbReference>
<evidence type="ECO:0000313" key="1">
    <source>
        <dbReference type="EMBL" id="SMO54345.1"/>
    </source>
</evidence>
<evidence type="ECO:0008006" key="3">
    <source>
        <dbReference type="Google" id="ProtNLM"/>
    </source>
</evidence>
<dbReference type="EMBL" id="FXTP01000004">
    <property type="protein sequence ID" value="SMO54345.1"/>
    <property type="molecule type" value="Genomic_DNA"/>
</dbReference>
<dbReference type="Proteomes" id="UP000317557">
    <property type="component" value="Unassembled WGS sequence"/>
</dbReference>
<gene>
    <name evidence="1" type="ORF">SAMN06265219_104152</name>
</gene>
<protein>
    <recommendedName>
        <fullName evidence="3">HEAT repeat-containing protein</fullName>
    </recommendedName>
</protein>
<evidence type="ECO:0000313" key="2">
    <source>
        <dbReference type="Proteomes" id="UP000317557"/>
    </source>
</evidence>
<proteinExistence type="predicted"/>
<sequence length="262" mass="29730">MDKNYEQLIADYLAGNLDKEQKVRVEELIASGEIDFVEFRELETLHEDLGAIPIPKPSEQQSIRFYEMLEEEKQQVRASWTNRLLEIPRSIFALLTMPRLAYAAVLLMIGGFAGAQFGSSDSEIEQLSREMQQMKEMMMVNMLEGASAADRLKAVNISTELPGADTEAIHALLFTLNNDPSVNVRVQTIEALKRWGDNERVRQGLVQSIAKQQSPIVIVELADAMLELELKNSAPEFQRLLQERELDYTVQQKLQTSIAMLM</sequence>
<dbReference type="Gene3D" id="1.25.10.10">
    <property type="entry name" value="Leucine-rich Repeat Variant"/>
    <property type="match status" value="1"/>
</dbReference>
<dbReference type="OrthoDB" id="978644at2"/>
<dbReference type="AlphaFoldDB" id="A0A521C4T3"/>
<dbReference type="InterPro" id="IPR016024">
    <property type="entry name" value="ARM-type_fold"/>
</dbReference>
<dbReference type="InterPro" id="IPR011989">
    <property type="entry name" value="ARM-like"/>
</dbReference>
<keyword evidence="2" id="KW-1185">Reference proteome</keyword>
<organism evidence="1 2">
    <name type="scientific">Gracilimonas mengyeensis</name>
    <dbReference type="NCBI Taxonomy" id="1302730"/>
    <lineage>
        <taxon>Bacteria</taxon>
        <taxon>Pseudomonadati</taxon>
        <taxon>Balneolota</taxon>
        <taxon>Balneolia</taxon>
        <taxon>Balneolales</taxon>
        <taxon>Balneolaceae</taxon>
        <taxon>Gracilimonas</taxon>
    </lineage>
</organism>
<accession>A0A521C4T3</accession>
<name>A0A521C4T3_9BACT</name>